<feature type="transmembrane region" description="Helical" evidence="1">
    <location>
        <begin position="96"/>
        <end position="115"/>
    </location>
</feature>
<reference evidence="2" key="1">
    <citation type="submission" date="2018-06" db="EMBL/GenBank/DDBJ databases">
        <authorList>
            <person name="Zhirakovskaya E."/>
        </authorList>
    </citation>
    <scope>NUCLEOTIDE SEQUENCE</scope>
</reference>
<dbReference type="InterPro" id="IPR021218">
    <property type="entry name" value="DUF2784"/>
</dbReference>
<protein>
    <submittedName>
        <fullName evidence="2">Putative membrane protein</fullName>
    </submittedName>
</protein>
<dbReference type="EMBL" id="UOFY01000053">
    <property type="protein sequence ID" value="VAX10686.1"/>
    <property type="molecule type" value="Genomic_DNA"/>
</dbReference>
<sequence>MYLLLADLLVLIHFLFIVFVLLGGILLLKWKKLIWLHLPALLWGVFIQFSGWICPLTPLEIQLRRLAGANLYQGGFISHYLVPLIYPPGLTSDTQWLLGGILITVNITIYSFLFISRQKRRTSL</sequence>
<name>A0A3B1AXC5_9ZZZZ</name>
<evidence type="ECO:0000313" key="2">
    <source>
        <dbReference type="EMBL" id="VAX10686.1"/>
    </source>
</evidence>
<accession>A0A3B1AXC5</accession>
<evidence type="ECO:0000256" key="1">
    <source>
        <dbReference type="SAM" id="Phobius"/>
    </source>
</evidence>
<keyword evidence="1" id="KW-0812">Transmembrane</keyword>
<dbReference type="AlphaFoldDB" id="A0A3B1AXC5"/>
<keyword evidence="1" id="KW-1133">Transmembrane helix</keyword>
<gene>
    <name evidence="2" type="ORF">MNBD_GAMMA25-2269</name>
</gene>
<feature type="transmembrane region" description="Helical" evidence="1">
    <location>
        <begin position="35"/>
        <end position="53"/>
    </location>
</feature>
<dbReference type="Pfam" id="PF10861">
    <property type="entry name" value="DUF2784"/>
    <property type="match status" value="1"/>
</dbReference>
<keyword evidence="1" id="KW-0472">Membrane</keyword>
<proteinExistence type="predicted"/>
<organism evidence="2">
    <name type="scientific">hydrothermal vent metagenome</name>
    <dbReference type="NCBI Taxonomy" id="652676"/>
    <lineage>
        <taxon>unclassified sequences</taxon>
        <taxon>metagenomes</taxon>
        <taxon>ecological metagenomes</taxon>
    </lineage>
</organism>
<feature type="transmembrane region" description="Helical" evidence="1">
    <location>
        <begin position="6"/>
        <end position="28"/>
    </location>
</feature>